<dbReference type="PROSITE" id="PS51934">
    <property type="entry name" value="LRAT"/>
    <property type="match status" value="1"/>
</dbReference>
<gene>
    <name evidence="4" type="primary">LOC18600152</name>
</gene>
<reference evidence="3" key="1">
    <citation type="journal article" date="1997" name="Nucleic Acids Res.">
        <title>tRNAscan-SE: a program for improved detection of transfer RNA genes in genomic sequence.</title>
        <authorList>
            <person name="Lowe T.M."/>
            <person name="Eddy S.R."/>
        </authorList>
    </citation>
    <scope>NUCLEOTIDE SEQUENCE [LARGE SCALE GENOMIC DNA]</scope>
    <source>
        <strain evidence="3">r\B97-61/B2</strain>
    </source>
</reference>
<dbReference type="Gramene" id="Tc05v2_t023190.1">
    <property type="protein sequence ID" value="Tc05v2_p023190.1"/>
    <property type="gene ID" value="Tc05v2_g023190"/>
</dbReference>
<dbReference type="KEGG" id="tcc:18600152"/>
<dbReference type="InterPro" id="IPR007053">
    <property type="entry name" value="LRAT_dom"/>
</dbReference>
<organism evidence="3 4">
    <name type="scientific">Theobroma cacao</name>
    <name type="common">Cacao</name>
    <name type="synonym">Cocoa</name>
    <dbReference type="NCBI Taxonomy" id="3641"/>
    <lineage>
        <taxon>Eukaryota</taxon>
        <taxon>Viridiplantae</taxon>
        <taxon>Streptophyta</taxon>
        <taxon>Embryophyta</taxon>
        <taxon>Tracheophyta</taxon>
        <taxon>Spermatophyta</taxon>
        <taxon>Magnoliopsida</taxon>
        <taxon>eudicotyledons</taxon>
        <taxon>Gunneridae</taxon>
        <taxon>Pentapetalae</taxon>
        <taxon>rosids</taxon>
        <taxon>malvids</taxon>
        <taxon>Malvales</taxon>
        <taxon>Malvaceae</taxon>
        <taxon>Byttnerioideae</taxon>
        <taxon>Theobroma</taxon>
    </lineage>
</organism>
<dbReference type="Pfam" id="PF04970">
    <property type="entry name" value="LRAT"/>
    <property type="match status" value="1"/>
</dbReference>
<proteinExistence type="predicted"/>
<dbReference type="RefSeq" id="XP_007030524.2">
    <property type="nucleotide sequence ID" value="XM_007030462.2"/>
</dbReference>
<feature type="region of interest" description="Disordered" evidence="1">
    <location>
        <begin position="1"/>
        <end position="22"/>
    </location>
</feature>
<evidence type="ECO:0000313" key="3">
    <source>
        <dbReference type="Proteomes" id="UP000694886"/>
    </source>
</evidence>
<protein>
    <submittedName>
        <fullName evidence="4">Uncharacterized protein LOC18600152</fullName>
    </submittedName>
</protein>
<evidence type="ECO:0000313" key="4">
    <source>
        <dbReference type="RefSeq" id="XP_007030524.2"/>
    </source>
</evidence>
<accession>A0AB32V6K4</accession>
<feature type="domain" description="LRAT" evidence="2">
    <location>
        <begin position="22"/>
        <end position="158"/>
    </location>
</feature>
<sequence>MGQPQSMLIPHERKPQPGDHIYSTRAGGLYAHHGIYVGNDMVIHLQGPPKGSGSSSPCQKCGYKRDCQGGIVKTCLDCFLDGRSSLEFYVYGSSIFEFNIKKRGSCTIFHTKPADEVVKTANDLLQGNGSKFKDYNFFANNCEDFAVYCKTGMAVSMLAVGGVEAASNIFGTGSLFGMGVNLGAVGLYSLAKAIHDAKTAK</sequence>
<dbReference type="AlphaFoldDB" id="A0AB32V6K4"/>
<name>A0AB32V6K4_THECC</name>
<evidence type="ECO:0000256" key="1">
    <source>
        <dbReference type="SAM" id="MobiDB-lite"/>
    </source>
</evidence>
<dbReference type="GeneID" id="18600152"/>
<dbReference type="PANTHER" id="PTHR46137">
    <property type="entry name" value="OS05G0310600 PROTEIN"/>
    <property type="match status" value="1"/>
</dbReference>
<dbReference type="Proteomes" id="UP000694886">
    <property type="component" value="Chromosome 5"/>
</dbReference>
<reference evidence="4" key="2">
    <citation type="submission" date="2025-08" db="UniProtKB">
        <authorList>
            <consortium name="RefSeq"/>
        </authorList>
    </citation>
    <scope>IDENTIFICATION</scope>
</reference>
<dbReference type="PANTHER" id="PTHR46137:SF1">
    <property type="entry name" value="LRAT DOMAIN-CONTAINING PROTEIN"/>
    <property type="match status" value="1"/>
</dbReference>
<evidence type="ECO:0000259" key="2">
    <source>
        <dbReference type="PROSITE" id="PS51934"/>
    </source>
</evidence>
<dbReference type="Gene3D" id="3.90.1720.10">
    <property type="entry name" value="endopeptidase domain like (from Nostoc punctiforme)"/>
    <property type="match status" value="1"/>
</dbReference>